<evidence type="ECO:0000313" key="2">
    <source>
        <dbReference type="EMBL" id="KAA6384076.1"/>
    </source>
</evidence>
<proteinExistence type="predicted"/>
<accession>A0A5J4VNZ0</accession>
<dbReference type="OrthoDB" id="660555at2759"/>
<comment type="caution">
    <text evidence="2">The sequence shown here is derived from an EMBL/GenBank/DDBJ whole genome shotgun (WGS) entry which is preliminary data.</text>
</comment>
<dbReference type="SMART" id="SM00325">
    <property type="entry name" value="RhoGEF"/>
    <property type="match status" value="1"/>
</dbReference>
<dbReference type="EMBL" id="SNRW01005930">
    <property type="protein sequence ID" value="KAA6384076.1"/>
    <property type="molecule type" value="Genomic_DNA"/>
</dbReference>
<dbReference type="Gene3D" id="1.20.900.10">
    <property type="entry name" value="Dbl homology (DH) domain"/>
    <property type="match status" value="1"/>
</dbReference>
<evidence type="ECO:0000313" key="3">
    <source>
        <dbReference type="Proteomes" id="UP000324800"/>
    </source>
</evidence>
<organism evidence="2 3">
    <name type="scientific">Streblomastix strix</name>
    <dbReference type="NCBI Taxonomy" id="222440"/>
    <lineage>
        <taxon>Eukaryota</taxon>
        <taxon>Metamonada</taxon>
        <taxon>Preaxostyla</taxon>
        <taxon>Oxymonadida</taxon>
        <taxon>Streblomastigidae</taxon>
        <taxon>Streblomastix</taxon>
    </lineage>
</organism>
<name>A0A5J4VNZ0_9EUKA</name>
<dbReference type="PANTHER" id="PTHR12673">
    <property type="entry name" value="FACIOGENITAL DYSPLASIA PROTEIN"/>
    <property type="match status" value="1"/>
</dbReference>
<dbReference type="InterPro" id="IPR035899">
    <property type="entry name" value="DBL_dom_sf"/>
</dbReference>
<dbReference type="InterPro" id="IPR000219">
    <property type="entry name" value="DH_dom"/>
</dbReference>
<dbReference type="SUPFAM" id="SSF48065">
    <property type="entry name" value="DBL homology domain (DH-domain)"/>
    <property type="match status" value="1"/>
</dbReference>
<dbReference type="AlphaFoldDB" id="A0A5J4VNZ0"/>
<reference evidence="2 3" key="1">
    <citation type="submission" date="2019-03" db="EMBL/GenBank/DDBJ databases">
        <title>Single cell metagenomics reveals metabolic interactions within the superorganism composed of flagellate Streblomastix strix and complex community of Bacteroidetes bacteria on its surface.</title>
        <authorList>
            <person name="Treitli S.C."/>
            <person name="Kolisko M."/>
            <person name="Husnik F."/>
            <person name="Keeling P."/>
            <person name="Hampl V."/>
        </authorList>
    </citation>
    <scope>NUCLEOTIDE SEQUENCE [LARGE SCALE GENOMIC DNA]</scope>
    <source>
        <strain evidence="2">ST1C</strain>
    </source>
</reference>
<dbReference type="Pfam" id="PF00621">
    <property type="entry name" value="RhoGEF"/>
    <property type="match status" value="1"/>
</dbReference>
<protein>
    <recommendedName>
        <fullName evidence="1">DH domain-containing protein</fullName>
    </recommendedName>
</protein>
<feature type="non-terminal residue" evidence="2">
    <location>
        <position position="237"/>
    </location>
</feature>
<feature type="domain" description="DH" evidence="1">
    <location>
        <begin position="83"/>
        <end position="225"/>
    </location>
</feature>
<dbReference type="PANTHER" id="PTHR12673:SF159">
    <property type="entry name" value="LD03170P"/>
    <property type="match status" value="1"/>
</dbReference>
<evidence type="ECO:0000259" key="1">
    <source>
        <dbReference type="PROSITE" id="PS50010"/>
    </source>
</evidence>
<dbReference type="GO" id="GO:0005737">
    <property type="term" value="C:cytoplasm"/>
    <property type="evidence" value="ECO:0007669"/>
    <property type="project" value="TreeGrafter"/>
</dbReference>
<dbReference type="GO" id="GO:0005085">
    <property type="term" value="F:guanyl-nucleotide exchange factor activity"/>
    <property type="evidence" value="ECO:0007669"/>
    <property type="project" value="InterPro"/>
</dbReference>
<dbReference type="PROSITE" id="PS50010">
    <property type="entry name" value="DH_2"/>
    <property type="match status" value="1"/>
</dbReference>
<sequence length="237" mass="27477">MWKDIELLALDHILGENAMKTKLQQIQNFHRSTALRTQGKTNINPKSIKSTSSQELARVNVFFFGPIQRHFQKSGTGTIDPQLNELIRQSQVILQINESFLDELEKRLGKEISANYNISDIVQKYAPQFKKYTGYLDVQQSATEAYQKLAARCPDITEESIRLQKESKTFVNFDSLSITPIQRVPRYIMLIKEILKNTPQENENRQGLEKCMDLLKETAKFMDDHVKEGHEYIYCNC</sequence>
<gene>
    <name evidence="2" type="ORF">EZS28_020399</name>
</gene>
<dbReference type="InterPro" id="IPR051092">
    <property type="entry name" value="FYVE_RhoGEF_PH"/>
</dbReference>
<dbReference type="Proteomes" id="UP000324800">
    <property type="component" value="Unassembled WGS sequence"/>
</dbReference>